<dbReference type="Gene3D" id="1.25.40.20">
    <property type="entry name" value="Ankyrin repeat-containing domain"/>
    <property type="match status" value="2"/>
</dbReference>
<evidence type="ECO:0000313" key="5">
    <source>
        <dbReference type="Proteomes" id="UP000030151"/>
    </source>
</evidence>
<keyword evidence="2 3" id="KW-0040">ANK repeat</keyword>
<dbReference type="AlphaFoldDB" id="A0A014N1E6"/>
<dbReference type="EMBL" id="JELW01000019">
    <property type="protein sequence ID" value="EXU99319.1"/>
    <property type="molecule type" value="Genomic_DNA"/>
</dbReference>
<keyword evidence="1" id="KW-0677">Repeat</keyword>
<dbReference type="OrthoDB" id="4772757at2759"/>
<feature type="repeat" description="ANK" evidence="3">
    <location>
        <begin position="294"/>
        <end position="323"/>
    </location>
</feature>
<dbReference type="InterPro" id="IPR050745">
    <property type="entry name" value="Multifunctional_regulatory"/>
</dbReference>
<accession>A0A014N1E6</accession>
<name>A0A014N1E6_9HYPO</name>
<dbReference type="PROSITE" id="PS50088">
    <property type="entry name" value="ANK_REPEAT"/>
    <property type="match status" value="1"/>
</dbReference>
<sequence length="449" mass="49161">MRPSPLVAPRSTSSRRAVYFMYPGHGLAARINGWTDRATIAVSCPPIDDEYCNVFDECCKFRRWVPRDNEPQPSDEDGRELAFMCLAAQKRDLASSRSSYQSWMLLYRILAPKQGLPRQYPAAAPGRLTTSDLNHALGGAAISGSFELVDKPIQAGAEVHAHLSQIGSAMRSAAYCANLGAVDALFRHGARADEPGDIYRPGGLREGARLMSIAARYGTDRHLRSPFSNLNTRLVEYLLRQGADPAVFRGDEISSVYSVAFLPKSLETCRVLSLFLEAKTGCRGVNLNPFPYGSPLQVACYVNRQEHARILLSKGAEVNATSGQLGDAMQSASRLGHGGLVTDLLQRGGDADSGQDSWPRATRVPGRFSRSWGYLASMGTCLAERNEVASYETFSTRNAVGCGLDWPHARLYLTKNGQQQRESFSFHGGTEPIIDTCVTPFLATMRKLD</sequence>
<dbReference type="Pfam" id="PF00023">
    <property type="entry name" value="Ank"/>
    <property type="match status" value="1"/>
</dbReference>
<dbReference type="InterPro" id="IPR043136">
    <property type="entry name" value="B30.2/SPRY_sf"/>
</dbReference>
<reference evidence="4 5" key="1">
    <citation type="submission" date="2014-02" db="EMBL/GenBank/DDBJ databases">
        <title>The genome sequence of the entomopathogenic fungus Metarhizium robertsii ARSEF 2575.</title>
        <authorList>
            <person name="Giuliano Garisto Donzelli B."/>
            <person name="Roe B.A."/>
            <person name="Macmil S.L."/>
            <person name="Krasnoff S.B."/>
            <person name="Gibson D.M."/>
        </authorList>
    </citation>
    <scope>NUCLEOTIDE SEQUENCE [LARGE SCALE GENOMIC DNA]</scope>
    <source>
        <strain evidence="4 5">ARSEF 2575</strain>
    </source>
</reference>
<dbReference type="PANTHER" id="PTHR24189:SF50">
    <property type="entry name" value="ANKYRIN REPEAT AND SOCS BOX PROTEIN 2"/>
    <property type="match status" value="1"/>
</dbReference>
<organism evidence="4 5">
    <name type="scientific">Metarhizium robertsii</name>
    <dbReference type="NCBI Taxonomy" id="568076"/>
    <lineage>
        <taxon>Eukaryota</taxon>
        <taxon>Fungi</taxon>
        <taxon>Dikarya</taxon>
        <taxon>Ascomycota</taxon>
        <taxon>Pezizomycotina</taxon>
        <taxon>Sordariomycetes</taxon>
        <taxon>Hypocreomycetidae</taxon>
        <taxon>Hypocreales</taxon>
        <taxon>Clavicipitaceae</taxon>
        <taxon>Metarhizium</taxon>
    </lineage>
</organism>
<gene>
    <name evidence="4" type="ORF">X797_007454</name>
</gene>
<dbReference type="InterPro" id="IPR002110">
    <property type="entry name" value="Ankyrin_rpt"/>
</dbReference>
<dbReference type="SUPFAM" id="SSF48403">
    <property type="entry name" value="Ankyrin repeat"/>
    <property type="match status" value="1"/>
</dbReference>
<evidence type="ECO:0000256" key="1">
    <source>
        <dbReference type="ARBA" id="ARBA00022737"/>
    </source>
</evidence>
<dbReference type="HOGENOM" id="CLU_609858_0_0_1"/>
<dbReference type="Proteomes" id="UP000030151">
    <property type="component" value="Unassembled WGS sequence"/>
</dbReference>
<evidence type="ECO:0000256" key="3">
    <source>
        <dbReference type="PROSITE-ProRule" id="PRU00023"/>
    </source>
</evidence>
<evidence type="ECO:0000313" key="4">
    <source>
        <dbReference type="EMBL" id="EXU99319.1"/>
    </source>
</evidence>
<dbReference type="InterPro" id="IPR036770">
    <property type="entry name" value="Ankyrin_rpt-contain_sf"/>
</dbReference>
<protein>
    <submittedName>
        <fullName evidence="4">Ankyrin repeat protein</fullName>
    </submittedName>
</protein>
<dbReference type="PANTHER" id="PTHR24189">
    <property type="entry name" value="MYOTROPHIN"/>
    <property type="match status" value="1"/>
</dbReference>
<comment type="caution">
    <text evidence="4">The sequence shown here is derived from an EMBL/GenBank/DDBJ whole genome shotgun (WGS) entry which is preliminary data.</text>
</comment>
<dbReference type="Gene3D" id="2.60.120.920">
    <property type="match status" value="1"/>
</dbReference>
<evidence type="ECO:0000256" key="2">
    <source>
        <dbReference type="ARBA" id="ARBA00023043"/>
    </source>
</evidence>
<proteinExistence type="predicted"/>